<dbReference type="AlphaFoldDB" id="A0A831LGX7"/>
<dbReference type="InterPro" id="IPR029464">
    <property type="entry name" value="HSDR_N"/>
</dbReference>
<dbReference type="Pfam" id="PF13588">
    <property type="entry name" value="HSDR_N_2"/>
    <property type="match status" value="1"/>
</dbReference>
<dbReference type="Proteomes" id="UP000886162">
    <property type="component" value="Unassembled WGS sequence"/>
</dbReference>
<keyword evidence="2" id="KW-0255">Endonuclease</keyword>
<gene>
    <name evidence="2" type="ORF">ENN94_02700</name>
</gene>
<protein>
    <submittedName>
        <fullName evidence="2">Restriction endonuclease</fullName>
    </submittedName>
</protein>
<reference evidence="2" key="1">
    <citation type="journal article" date="2020" name="mSystems">
        <title>Genome- and Community-Level Interaction Insights into Carbon Utilization and Element Cycling Functions of Hydrothermarchaeota in Hydrothermal Sediment.</title>
        <authorList>
            <person name="Zhou Z."/>
            <person name="Liu Y."/>
            <person name="Xu W."/>
            <person name="Pan J."/>
            <person name="Luo Z.H."/>
            <person name="Li M."/>
        </authorList>
    </citation>
    <scope>NUCLEOTIDE SEQUENCE [LARGE SCALE GENOMIC DNA]</scope>
    <source>
        <strain evidence="2">SpSt-1220</strain>
    </source>
</reference>
<evidence type="ECO:0000259" key="1">
    <source>
        <dbReference type="Pfam" id="PF13588"/>
    </source>
</evidence>
<feature type="domain" description="Type I restriction enzyme R protein N-terminal" evidence="1">
    <location>
        <begin position="70"/>
        <end position="128"/>
    </location>
</feature>
<accession>A0A831LGX7</accession>
<dbReference type="GO" id="GO:0004519">
    <property type="term" value="F:endonuclease activity"/>
    <property type="evidence" value="ECO:0007669"/>
    <property type="project" value="UniProtKB-KW"/>
</dbReference>
<comment type="caution">
    <text evidence="2">The sequence shown here is derived from an EMBL/GenBank/DDBJ whole genome shotgun (WGS) entry which is preliminary data.</text>
</comment>
<dbReference type="EMBL" id="DSDO01000182">
    <property type="protein sequence ID" value="HDR46589.1"/>
    <property type="molecule type" value="Genomic_DNA"/>
</dbReference>
<name>A0A831LGX7_9BACT</name>
<feature type="non-terminal residue" evidence="2">
    <location>
        <position position="150"/>
    </location>
</feature>
<keyword evidence="2" id="KW-0540">Nuclease</keyword>
<evidence type="ECO:0000313" key="2">
    <source>
        <dbReference type="EMBL" id="HDR46589.1"/>
    </source>
</evidence>
<proteinExistence type="predicted"/>
<keyword evidence="2" id="KW-0378">Hydrolase</keyword>
<sequence length="150" mass="16710">MISQDNFIALLESLGFAKNKSIYSKTIGATSLSVDVTKQTIHYPESDGLVVNERQTCNFSANENFVVFECVHRLLEKGYKPEHIELEPKWKLGHGASGGRADILVKDNFGKPLLIIECKTAGAEFKKAWNKTLQGGDQLFSYAQQISETQ</sequence>
<organism evidence="2">
    <name type="scientific">Geoalkalibacter subterraneus</name>
    <dbReference type="NCBI Taxonomy" id="483547"/>
    <lineage>
        <taxon>Bacteria</taxon>
        <taxon>Pseudomonadati</taxon>
        <taxon>Thermodesulfobacteriota</taxon>
        <taxon>Desulfuromonadia</taxon>
        <taxon>Desulfuromonadales</taxon>
        <taxon>Geoalkalibacteraceae</taxon>
        <taxon>Geoalkalibacter</taxon>
    </lineage>
</organism>